<dbReference type="Proteomes" id="UP000278332">
    <property type="component" value="Unassembled WGS sequence"/>
</dbReference>
<proteinExistence type="predicted"/>
<accession>A0A3M4VIQ5</accession>
<comment type="caution">
    <text evidence="1">The sequence shown here is derived from an EMBL/GenBank/DDBJ whole genome shotgun (WGS) entry which is preliminary data.</text>
</comment>
<name>A0A3M4VIQ5_PSECI</name>
<protein>
    <submittedName>
        <fullName evidence="1">Uncharacterized protein</fullName>
    </submittedName>
</protein>
<evidence type="ECO:0000313" key="2">
    <source>
        <dbReference type="Proteomes" id="UP000278332"/>
    </source>
</evidence>
<dbReference type="EMBL" id="RBRY01000154">
    <property type="protein sequence ID" value="RMR51720.1"/>
    <property type="molecule type" value="Genomic_DNA"/>
</dbReference>
<reference evidence="1 2" key="1">
    <citation type="submission" date="2018-08" db="EMBL/GenBank/DDBJ databases">
        <title>Recombination of ecologically and evolutionarily significant loci maintains genetic cohesion in the Pseudomonas syringae species complex.</title>
        <authorList>
            <person name="Dillon M."/>
            <person name="Thakur S."/>
            <person name="Almeida R.N.D."/>
            <person name="Weir B.S."/>
            <person name="Guttman D.S."/>
        </authorList>
    </citation>
    <scope>NUCLEOTIDE SEQUENCE [LARGE SCALE GENOMIC DNA]</scope>
    <source>
        <strain evidence="1 2">ICMP 6917</strain>
    </source>
</reference>
<evidence type="ECO:0000313" key="1">
    <source>
        <dbReference type="EMBL" id="RMR51720.1"/>
    </source>
</evidence>
<organism evidence="1 2">
    <name type="scientific">Pseudomonas cichorii</name>
    <dbReference type="NCBI Taxonomy" id="36746"/>
    <lineage>
        <taxon>Bacteria</taxon>
        <taxon>Pseudomonadati</taxon>
        <taxon>Pseudomonadota</taxon>
        <taxon>Gammaproteobacteria</taxon>
        <taxon>Pseudomonadales</taxon>
        <taxon>Pseudomonadaceae</taxon>
        <taxon>Pseudomonas</taxon>
    </lineage>
</organism>
<dbReference type="AlphaFoldDB" id="A0A3M4VIQ5"/>
<gene>
    <name evidence="1" type="ORF">ALP84_05248</name>
</gene>
<sequence length="497" mass="54590">MYAITAGATGSAAVVQLVFQWVYESTYLDFFFAFQLDVSVDEVVAENAAFGQERTTFVQLFQGFFQAAANLWNAFGLFWRQVIQVFVSCIARVDLVLDAVQASHQQCGERQVRVGCRIREAGFDTTAAWAGDVRNTDRGGTVTSRVGQHDRSFETWDQTLVGVGRRVGEAVQGLTMLDDTADEVQGGVGQAGIAFAREGVLAIFGDGHVNVHTRTVIAVQRLGHEGSGATVSVGNVVHDILEGLNFVSLGNQGVELHADFVLAGSCHFVVVNFDDLTHFFQCVAHGSTDFVVVVDRWNREVAAFDTWTVAFVAAFHVLVRHPRALFGEDLEHGAGDVGLVLDRIEDEEFWLRTNEYGVTDTGGLQVFLGAVGDGAWVAVIALHGRRFDDVADQDQGRLFGERVQNCGAVVRQQDHVGGFDTFPAFNGGTVEHLADFKEVVVQRIASWHGDVLLLAFGVSEAQINPFNVMIFDELNRLRHGVLRVARAWLWLWPLKFG</sequence>